<keyword evidence="1" id="KW-0812">Transmembrane</keyword>
<keyword evidence="1" id="KW-1133">Transmembrane helix</keyword>
<protein>
    <submittedName>
        <fullName evidence="2">Uncharacterized protein</fullName>
    </submittedName>
</protein>
<feature type="transmembrane region" description="Helical" evidence="1">
    <location>
        <begin position="512"/>
        <end position="539"/>
    </location>
</feature>
<feature type="transmembrane region" description="Helical" evidence="1">
    <location>
        <begin position="75"/>
        <end position="96"/>
    </location>
</feature>
<evidence type="ECO:0000313" key="3">
    <source>
        <dbReference type="Proteomes" id="UP000737391"/>
    </source>
</evidence>
<keyword evidence="1" id="KW-0472">Membrane</keyword>
<feature type="transmembrane region" description="Helical" evidence="1">
    <location>
        <begin position="21"/>
        <end position="47"/>
    </location>
</feature>
<dbReference type="OrthoDB" id="3522351at2759"/>
<gene>
    <name evidence="2" type="ORF">FAGAP_1541</name>
</gene>
<evidence type="ECO:0000256" key="1">
    <source>
        <dbReference type="SAM" id="Phobius"/>
    </source>
</evidence>
<name>A0A9P5BHB0_9HYPO</name>
<comment type="caution">
    <text evidence="2">The sequence shown here is derived from an EMBL/GenBank/DDBJ whole genome shotgun (WGS) entry which is preliminary data.</text>
</comment>
<proteinExistence type="predicted"/>
<reference evidence="2" key="1">
    <citation type="submission" date="2020-01" db="EMBL/GenBank/DDBJ databases">
        <title>Identification and distribution of gene clusters putatively required for synthesis of sphingolipid metabolism inhibitors in phylogenetically diverse species of the filamentous fungus Fusarium.</title>
        <authorList>
            <person name="Kim H.-S."/>
            <person name="Busman M."/>
            <person name="Brown D.W."/>
            <person name="Divon H."/>
            <person name="Uhlig S."/>
            <person name="Proctor R.H."/>
        </authorList>
    </citation>
    <scope>NUCLEOTIDE SEQUENCE</scope>
    <source>
        <strain evidence="2">NRRL 31653</strain>
    </source>
</reference>
<sequence>MSINKYKAYKNRARPQRPPLLLTEWGMVLQLLCQAIIITTISVLWHISNTNNGLVTVGDNPDPSFDSKGFHPPPILSSSIVWATVPAWIVSAYSSLWSAMLDSLKKVYLLLELEKEHQKPLPGIEQFMQFWERHFRHQSPQSQPTPRTRGSTIEKTLLLDYGEWPVMNGFRAMRAGHVLLGICLLLRAALWTAGGLTAAIFATTLVPSETPATLFTNKGFDEYLGWDEGNGSGNSSVTPAFDIVSATVLRSGDNYPWTTDTHSFLPFVPVSKDFRGNYTFDTEAYSTNLDCTIATEDDLVKIGGIRLDLEAGDDLDSAQIQFGFKDKGCDVDKWFTLTNNTLQYARTWATDCGLRSGRARFGMFVGVYDASERFHLSNLTVVTCRPLIYKSNVTLEMSFLNDTVTPKVIKFSETSKQQFWPFFVSTWLRNIPRYSLFDPTIYNDMDSFSRLVVGHASREATLDTLPDEQNIANSFNIIFAALFANFVTLEGYSSAQSREVAGTMSRLRLRLFVVKSAALATVVILAVTFVTTVILAVHLHRNRHIISLPEDTSISSRQSNFAQCLRYEFQRTGNLKYLRQAIELLTKAKKSSSSTTSHIRAKILGNLSMALNLRYESLGTISDLLEAIQISSAALKIDGLETEALVYPVILSSLASHHQYYHQAFPDSDSIDSAISLAELAAEALKDNPIQWSSETAQDELVKKAIRYLEQSTTVQNLDQSLLAMQTDFWSRLLHEKYRGLGSQNQDLLTTAISKATAAVEASSELQDNRTDF</sequence>
<evidence type="ECO:0000313" key="2">
    <source>
        <dbReference type="EMBL" id="KAF4502256.1"/>
    </source>
</evidence>
<accession>A0A9P5BHB0</accession>
<keyword evidence="3" id="KW-1185">Reference proteome</keyword>
<organism evidence="2 3">
    <name type="scientific">Fusarium agapanthi</name>
    <dbReference type="NCBI Taxonomy" id="1803897"/>
    <lineage>
        <taxon>Eukaryota</taxon>
        <taxon>Fungi</taxon>
        <taxon>Dikarya</taxon>
        <taxon>Ascomycota</taxon>
        <taxon>Pezizomycotina</taxon>
        <taxon>Sordariomycetes</taxon>
        <taxon>Hypocreomycetidae</taxon>
        <taxon>Hypocreales</taxon>
        <taxon>Nectriaceae</taxon>
        <taxon>Fusarium</taxon>
        <taxon>Fusarium fujikuroi species complex</taxon>
    </lineage>
</organism>
<dbReference type="Proteomes" id="UP000737391">
    <property type="component" value="Unassembled WGS sequence"/>
</dbReference>
<dbReference type="EMBL" id="LUFC02000087">
    <property type="protein sequence ID" value="KAF4502256.1"/>
    <property type="molecule type" value="Genomic_DNA"/>
</dbReference>
<feature type="transmembrane region" description="Helical" evidence="1">
    <location>
        <begin position="178"/>
        <end position="202"/>
    </location>
</feature>
<dbReference type="AlphaFoldDB" id="A0A9P5BHB0"/>